<protein>
    <recommendedName>
        <fullName evidence="7">SRP54-type proteins GTP-binding domain-containing protein</fullName>
    </recommendedName>
</protein>
<dbReference type="AlphaFoldDB" id="A0A383VSY7"/>
<gene>
    <name evidence="8" type="ORF">BQ4739_LOCUS8976</name>
</gene>
<dbReference type="InterPro" id="IPR042101">
    <property type="entry name" value="SRP54_N_sf"/>
</dbReference>
<dbReference type="CDD" id="cd17874">
    <property type="entry name" value="FtsY"/>
    <property type="match status" value="1"/>
</dbReference>
<dbReference type="SUPFAM" id="SSF47364">
    <property type="entry name" value="Domain of the SRP/SRP receptor G-proteins"/>
    <property type="match status" value="1"/>
</dbReference>
<evidence type="ECO:0000256" key="3">
    <source>
        <dbReference type="ARBA" id="ARBA00022741"/>
    </source>
</evidence>
<dbReference type="NCBIfam" id="TIGR00064">
    <property type="entry name" value="ftsY"/>
    <property type="match status" value="1"/>
</dbReference>
<dbReference type="PANTHER" id="PTHR43134:SF7">
    <property type="entry name" value="CELL DIVISION PROTEIN FTSY HOMOLOG, CHLOROPLASTIC"/>
    <property type="match status" value="1"/>
</dbReference>
<dbReference type="SUPFAM" id="SSF52540">
    <property type="entry name" value="P-loop containing nucleoside triphosphate hydrolases"/>
    <property type="match status" value="1"/>
</dbReference>
<evidence type="ECO:0000256" key="1">
    <source>
        <dbReference type="ARBA" id="ARBA00004170"/>
    </source>
</evidence>
<dbReference type="Pfam" id="PF00448">
    <property type="entry name" value="SRP54"/>
    <property type="match status" value="1"/>
</dbReference>
<evidence type="ECO:0000259" key="7">
    <source>
        <dbReference type="PROSITE" id="PS00300"/>
    </source>
</evidence>
<comment type="similarity">
    <text evidence="2">Belongs to the GTP-binding SRP family.</text>
</comment>
<evidence type="ECO:0000256" key="2">
    <source>
        <dbReference type="ARBA" id="ARBA00008531"/>
    </source>
</evidence>
<dbReference type="Pfam" id="PF02881">
    <property type="entry name" value="SRP54_N"/>
    <property type="match status" value="1"/>
</dbReference>
<dbReference type="PANTHER" id="PTHR43134">
    <property type="entry name" value="SIGNAL RECOGNITION PARTICLE RECEPTOR SUBUNIT ALPHA"/>
    <property type="match status" value="1"/>
</dbReference>
<name>A0A383VSY7_TETOB</name>
<dbReference type="SMART" id="SM00963">
    <property type="entry name" value="SRP54_N"/>
    <property type="match status" value="1"/>
</dbReference>
<keyword evidence="9" id="KW-1185">Reference proteome</keyword>
<keyword evidence="4" id="KW-0342">GTP-binding</keyword>
<reference evidence="8 9" key="1">
    <citation type="submission" date="2016-10" db="EMBL/GenBank/DDBJ databases">
        <authorList>
            <person name="Cai Z."/>
        </authorList>
    </citation>
    <scope>NUCLEOTIDE SEQUENCE [LARGE SCALE GENOMIC DNA]</scope>
</reference>
<dbReference type="InterPro" id="IPR027417">
    <property type="entry name" value="P-loop_NTPase"/>
</dbReference>
<evidence type="ECO:0000313" key="8">
    <source>
        <dbReference type="EMBL" id="SZX68638.1"/>
    </source>
</evidence>
<dbReference type="SMART" id="SM00962">
    <property type="entry name" value="SRP54"/>
    <property type="match status" value="1"/>
</dbReference>
<dbReference type="Proteomes" id="UP000256970">
    <property type="component" value="Unassembled WGS sequence"/>
</dbReference>
<evidence type="ECO:0000256" key="4">
    <source>
        <dbReference type="ARBA" id="ARBA00023134"/>
    </source>
</evidence>
<dbReference type="GO" id="GO:0005047">
    <property type="term" value="F:signal recognition particle binding"/>
    <property type="evidence" value="ECO:0007669"/>
    <property type="project" value="TreeGrafter"/>
</dbReference>
<organism evidence="8 9">
    <name type="scientific">Tetradesmus obliquus</name>
    <name type="common">Green alga</name>
    <name type="synonym">Acutodesmus obliquus</name>
    <dbReference type="NCBI Taxonomy" id="3088"/>
    <lineage>
        <taxon>Eukaryota</taxon>
        <taxon>Viridiplantae</taxon>
        <taxon>Chlorophyta</taxon>
        <taxon>core chlorophytes</taxon>
        <taxon>Chlorophyceae</taxon>
        <taxon>CS clade</taxon>
        <taxon>Sphaeropleales</taxon>
        <taxon>Scenedesmaceae</taxon>
        <taxon>Tetradesmus</taxon>
    </lineage>
</organism>
<dbReference type="InterPro" id="IPR013822">
    <property type="entry name" value="Signal_recog_particl_SRP54_hlx"/>
</dbReference>
<dbReference type="GO" id="GO:0006614">
    <property type="term" value="P:SRP-dependent cotranslational protein targeting to membrane"/>
    <property type="evidence" value="ECO:0007669"/>
    <property type="project" value="InterPro"/>
</dbReference>
<dbReference type="GO" id="GO:0005737">
    <property type="term" value="C:cytoplasm"/>
    <property type="evidence" value="ECO:0007669"/>
    <property type="project" value="UniProtKB-ARBA"/>
</dbReference>
<dbReference type="Gene3D" id="1.20.120.140">
    <property type="entry name" value="Signal recognition particle SRP54, nucleotide-binding domain"/>
    <property type="match status" value="1"/>
</dbReference>
<dbReference type="GO" id="GO:0003924">
    <property type="term" value="F:GTPase activity"/>
    <property type="evidence" value="ECO:0007669"/>
    <property type="project" value="TreeGrafter"/>
</dbReference>
<dbReference type="GO" id="GO:0005525">
    <property type="term" value="F:GTP binding"/>
    <property type="evidence" value="ECO:0007669"/>
    <property type="project" value="UniProtKB-KW"/>
</dbReference>
<keyword evidence="6" id="KW-0675">Receptor</keyword>
<dbReference type="InterPro" id="IPR003593">
    <property type="entry name" value="AAA+_ATPase"/>
</dbReference>
<dbReference type="PROSITE" id="PS00300">
    <property type="entry name" value="SRP54"/>
    <property type="match status" value="1"/>
</dbReference>
<keyword evidence="3" id="KW-0547">Nucleotide-binding</keyword>
<dbReference type="InterPro" id="IPR036225">
    <property type="entry name" value="SRP/SRP_N"/>
</dbReference>
<evidence type="ECO:0000313" key="9">
    <source>
        <dbReference type="Proteomes" id="UP000256970"/>
    </source>
</evidence>
<evidence type="ECO:0000256" key="5">
    <source>
        <dbReference type="ARBA" id="ARBA00023136"/>
    </source>
</evidence>
<dbReference type="FunFam" id="3.40.50.300:FF:000053">
    <property type="entry name" value="Signal recognition particle receptor FtsY"/>
    <property type="match status" value="1"/>
</dbReference>
<dbReference type="InterPro" id="IPR000897">
    <property type="entry name" value="SRP54_GTPase_dom"/>
</dbReference>
<feature type="domain" description="SRP54-type proteins GTP-binding" evidence="7">
    <location>
        <begin position="343"/>
        <end position="356"/>
    </location>
</feature>
<dbReference type="SMART" id="SM00382">
    <property type="entry name" value="AAA"/>
    <property type="match status" value="1"/>
</dbReference>
<dbReference type="Gene3D" id="3.40.50.300">
    <property type="entry name" value="P-loop containing nucleotide triphosphate hydrolases"/>
    <property type="match status" value="1"/>
</dbReference>
<sequence length="375" mass="39896">MQAGNVCHSRRCAPVVAPHDSAASSSRSRLQPVRAQAEASPGLLAKLGRVIKEKAAGDYERFFKGTSKTRERLGLVEELLTFWSLEDYEDTLEELEEALITADFGPKTALTIVDGLREELKAGSIKTADDMRSALKRQIISLLEPASNSSSSSSSSGKTSELQLQGEPAVLLIVGVNGAGKTTTIGKLAHRLSKEGARVLLAPGDTFRAAAAEQLAEWARRSGAKMGTFKEGGRPGGVLAAACNDAKQQKDVDVVICDTAGRLHTAYALMEELANCRKSIANVLPKQPCETLLVLDGTTGLNMLNQAREFNDTVPLSGLILTKLDGTARGGAVVSVVDQLKLPVKFIGVGETPEDLQPFDAVNFAEALFPAAKQQ</sequence>
<dbReference type="EMBL" id="FNXT01000869">
    <property type="protein sequence ID" value="SZX68638.1"/>
    <property type="molecule type" value="Genomic_DNA"/>
</dbReference>
<comment type="subcellular location">
    <subcellularLocation>
        <location evidence="1">Membrane</location>
        <topology evidence="1">Peripheral membrane protein</topology>
    </subcellularLocation>
</comment>
<accession>A0A383VSY7</accession>
<keyword evidence="5" id="KW-0472">Membrane</keyword>
<proteinExistence type="inferred from homology"/>
<dbReference type="InterPro" id="IPR004390">
    <property type="entry name" value="SR_rcpt_FtsY"/>
</dbReference>
<dbReference type="GO" id="GO:0016020">
    <property type="term" value="C:membrane"/>
    <property type="evidence" value="ECO:0007669"/>
    <property type="project" value="UniProtKB-SubCell"/>
</dbReference>
<evidence type="ECO:0000256" key="6">
    <source>
        <dbReference type="ARBA" id="ARBA00023170"/>
    </source>
</evidence>